<feature type="non-terminal residue" evidence="2">
    <location>
        <position position="68"/>
    </location>
</feature>
<dbReference type="Proteomes" id="UP001529510">
    <property type="component" value="Unassembled WGS sequence"/>
</dbReference>
<name>A0ABD0R0N6_CIRMR</name>
<sequence length="68" mass="7205">EVERCLGSEGEDEGSVWGMEVLDSRDAQDKVSLTPSEGTEPGSPVPCAESWADTETTALKITAADPEH</sequence>
<comment type="caution">
    <text evidence="2">The sequence shown here is derived from an EMBL/GenBank/DDBJ whole genome shotgun (WGS) entry which is preliminary data.</text>
</comment>
<feature type="non-terminal residue" evidence="2">
    <location>
        <position position="1"/>
    </location>
</feature>
<evidence type="ECO:0000256" key="1">
    <source>
        <dbReference type="SAM" id="MobiDB-lite"/>
    </source>
</evidence>
<dbReference type="AlphaFoldDB" id="A0ABD0R0N6"/>
<proteinExistence type="predicted"/>
<dbReference type="EMBL" id="JAMKFB020000006">
    <property type="protein sequence ID" value="KAL0191848.1"/>
    <property type="molecule type" value="Genomic_DNA"/>
</dbReference>
<reference evidence="2 3" key="1">
    <citation type="submission" date="2024-05" db="EMBL/GenBank/DDBJ databases">
        <title>Genome sequencing and assembly of Indian major carp, Cirrhinus mrigala (Hamilton, 1822).</title>
        <authorList>
            <person name="Mohindra V."/>
            <person name="Chowdhury L.M."/>
            <person name="Lal K."/>
            <person name="Jena J.K."/>
        </authorList>
    </citation>
    <scope>NUCLEOTIDE SEQUENCE [LARGE SCALE GENOMIC DNA]</scope>
    <source>
        <strain evidence="2">CM1030</strain>
        <tissue evidence="2">Blood</tissue>
    </source>
</reference>
<organism evidence="2 3">
    <name type="scientific">Cirrhinus mrigala</name>
    <name type="common">Mrigala</name>
    <dbReference type="NCBI Taxonomy" id="683832"/>
    <lineage>
        <taxon>Eukaryota</taxon>
        <taxon>Metazoa</taxon>
        <taxon>Chordata</taxon>
        <taxon>Craniata</taxon>
        <taxon>Vertebrata</taxon>
        <taxon>Euteleostomi</taxon>
        <taxon>Actinopterygii</taxon>
        <taxon>Neopterygii</taxon>
        <taxon>Teleostei</taxon>
        <taxon>Ostariophysi</taxon>
        <taxon>Cypriniformes</taxon>
        <taxon>Cyprinidae</taxon>
        <taxon>Labeoninae</taxon>
        <taxon>Labeonini</taxon>
        <taxon>Cirrhinus</taxon>
    </lineage>
</organism>
<protein>
    <submittedName>
        <fullName evidence="2">Uncharacterized protein</fullName>
    </submittedName>
</protein>
<evidence type="ECO:0000313" key="3">
    <source>
        <dbReference type="Proteomes" id="UP001529510"/>
    </source>
</evidence>
<accession>A0ABD0R0N6</accession>
<keyword evidence="3" id="KW-1185">Reference proteome</keyword>
<gene>
    <name evidence="2" type="ORF">M9458_014546</name>
</gene>
<feature type="region of interest" description="Disordered" evidence="1">
    <location>
        <begin position="24"/>
        <end position="51"/>
    </location>
</feature>
<evidence type="ECO:0000313" key="2">
    <source>
        <dbReference type="EMBL" id="KAL0191848.1"/>
    </source>
</evidence>